<dbReference type="EMBL" id="BAABCS010000020">
    <property type="protein sequence ID" value="GAA4054733.1"/>
    <property type="molecule type" value="Genomic_DNA"/>
</dbReference>
<evidence type="ECO:0000256" key="4">
    <source>
        <dbReference type="PROSITE-ProRule" id="PRU00433"/>
    </source>
</evidence>
<gene>
    <name evidence="6" type="ORF">GCM10022388_21470</name>
</gene>
<dbReference type="SUPFAM" id="SSF46626">
    <property type="entry name" value="Cytochrome c"/>
    <property type="match status" value="1"/>
</dbReference>
<dbReference type="Gene3D" id="1.10.760.10">
    <property type="entry name" value="Cytochrome c-like domain"/>
    <property type="match status" value="1"/>
</dbReference>
<feature type="domain" description="Cytochrome c" evidence="5">
    <location>
        <begin position="22"/>
        <end position="115"/>
    </location>
</feature>
<keyword evidence="2 4" id="KW-0479">Metal-binding</keyword>
<protein>
    <recommendedName>
        <fullName evidence="5">Cytochrome c domain-containing protein</fullName>
    </recommendedName>
</protein>
<dbReference type="Proteomes" id="UP001500426">
    <property type="component" value="Unassembled WGS sequence"/>
</dbReference>
<sequence length="125" mass="14703">MKEYYKSKSNEKNIVEIGTDDKLFEKGKKLFIRNCTSCHYIGMDKVATAPALGGITKIRKKDWLYNYTRNSYQMFENGDSIAKKIREKDWGLMTSFPNLTNSDLDAIYYFVEKNHELPENKKIRK</sequence>
<keyword evidence="7" id="KW-1185">Reference proteome</keyword>
<evidence type="ECO:0000256" key="1">
    <source>
        <dbReference type="ARBA" id="ARBA00022617"/>
    </source>
</evidence>
<evidence type="ECO:0000313" key="7">
    <source>
        <dbReference type="Proteomes" id="UP001500426"/>
    </source>
</evidence>
<name>A0ABP7UX40_9FLAO</name>
<evidence type="ECO:0000259" key="5">
    <source>
        <dbReference type="PROSITE" id="PS51007"/>
    </source>
</evidence>
<dbReference type="InterPro" id="IPR036909">
    <property type="entry name" value="Cyt_c-like_dom_sf"/>
</dbReference>
<evidence type="ECO:0000256" key="2">
    <source>
        <dbReference type="ARBA" id="ARBA00022723"/>
    </source>
</evidence>
<evidence type="ECO:0000313" key="6">
    <source>
        <dbReference type="EMBL" id="GAA4054733.1"/>
    </source>
</evidence>
<accession>A0ABP7UX40</accession>
<proteinExistence type="predicted"/>
<evidence type="ECO:0000256" key="3">
    <source>
        <dbReference type="ARBA" id="ARBA00023004"/>
    </source>
</evidence>
<dbReference type="PROSITE" id="PS51007">
    <property type="entry name" value="CYTC"/>
    <property type="match status" value="1"/>
</dbReference>
<comment type="caution">
    <text evidence="6">The sequence shown here is derived from an EMBL/GenBank/DDBJ whole genome shotgun (WGS) entry which is preliminary data.</text>
</comment>
<dbReference type="InterPro" id="IPR009056">
    <property type="entry name" value="Cyt_c-like_dom"/>
</dbReference>
<keyword evidence="1 4" id="KW-0349">Heme</keyword>
<keyword evidence="3 4" id="KW-0408">Iron</keyword>
<dbReference type="Pfam" id="PF00034">
    <property type="entry name" value="Cytochrom_C"/>
    <property type="match status" value="1"/>
</dbReference>
<reference evidence="7" key="1">
    <citation type="journal article" date="2019" name="Int. J. Syst. Evol. Microbiol.">
        <title>The Global Catalogue of Microorganisms (GCM) 10K type strain sequencing project: providing services to taxonomists for standard genome sequencing and annotation.</title>
        <authorList>
            <consortium name="The Broad Institute Genomics Platform"/>
            <consortium name="The Broad Institute Genome Sequencing Center for Infectious Disease"/>
            <person name="Wu L."/>
            <person name="Ma J."/>
        </authorList>
    </citation>
    <scope>NUCLEOTIDE SEQUENCE [LARGE SCALE GENOMIC DNA]</scope>
    <source>
        <strain evidence="7">JCM 17068</strain>
    </source>
</reference>
<organism evidence="6 7">
    <name type="scientific">Flavobacterium chungnamense</name>
    <dbReference type="NCBI Taxonomy" id="706182"/>
    <lineage>
        <taxon>Bacteria</taxon>
        <taxon>Pseudomonadati</taxon>
        <taxon>Bacteroidota</taxon>
        <taxon>Flavobacteriia</taxon>
        <taxon>Flavobacteriales</taxon>
        <taxon>Flavobacteriaceae</taxon>
        <taxon>Flavobacterium</taxon>
    </lineage>
</organism>